<feature type="domain" description="NlpC/P60" evidence="6">
    <location>
        <begin position="230"/>
        <end position="349"/>
    </location>
</feature>
<gene>
    <name evidence="7" type="ORF">MUN87_02700</name>
</gene>
<evidence type="ECO:0000313" key="7">
    <source>
        <dbReference type="EMBL" id="UOQ85835.1"/>
    </source>
</evidence>
<evidence type="ECO:0000256" key="1">
    <source>
        <dbReference type="ARBA" id="ARBA00007074"/>
    </source>
</evidence>
<keyword evidence="2" id="KW-0645">Protease</keyword>
<dbReference type="InterPro" id="IPR002477">
    <property type="entry name" value="Peptidoglycan-bd-like"/>
</dbReference>
<dbReference type="InterPro" id="IPR000064">
    <property type="entry name" value="NLP_P60_dom"/>
</dbReference>
<dbReference type="InterPro" id="IPR051202">
    <property type="entry name" value="Peptidase_C40"/>
</dbReference>
<evidence type="ECO:0000256" key="4">
    <source>
        <dbReference type="ARBA" id="ARBA00022807"/>
    </source>
</evidence>
<evidence type="ECO:0000313" key="8">
    <source>
        <dbReference type="Proteomes" id="UP000831537"/>
    </source>
</evidence>
<protein>
    <submittedName>
        <fullName evidence="7">NlpC/P60 family protein</fullName>
    </submittedName>
</protein>
<keyword evidence="4" id="KW-0788">Thiol protease</keyword>
<dbReference type="InterPro" id="IPR038765">
    <property type="entry name" value="Papain-like_cys_pep_sf"/>
</dbReference>
<evidence type="ECO:0000256" key="2">
    <source>
        <dbReference type="ARBA" id="ARBA00022670"/>
    </source>
</evidence>
<dbReference type="Pfam" id="PF01471">
    <property type="entry name" value="PG_binding_1"/>
    <property type="match status" value="2"/>
</dbReference>
<proteinExistence type="inferred from homology"/>
<accession>A0ABY4GPC4</accession>
<dbReference type="RefSeq" id="WP_244746102.1">
    <property type="nucleotide sequence ID" value="NZ_CP095071.1"/>
</dbReference>
<evidence type="ECO:0000259" key="6">
    <source>
        <dbReference type="PROSITE" id="PS51935"/>
    </source>
</evidence>
<keyword evidence="3" id="KW-0378">Hydrolase</keyword>
<dbReference type="SUPFAM" id="SSF47090">
    <property type="entry name" value="PGBD-like"/>
    <property type="match status" value="2"/>
</dbReference>
<dbReference type="Gene3D" id="1.10.101.10">
    <property type="entry name" value="PGBD-like superfamily/PGBD"/>
    <property type="match status" value="2"/>
</dbReference>
<comment type="similarity">
    <text evidence="1">Belongs to the peptidase C40 family.</text>
</comment>
<evidence type="ECO:0000256" key="5">
    <source>
        <dbReference type="SAM" id="MobiDB-lite"/>
    </source>
</evidence>
<dbReference type="Pfam" id="PF00877">
    <property type="entry name" value="NLPC_P60"/>
    <property type="match status" value="1"/>
</dbReference>
<keyword evidence="8" id="KW-1185">Reference proteome</keyword>
<dbReference type="InterPro" id="IPR036366">
    <property type="entry name" value="PGBDSf"/>
</dbReference>
<dbReference type="Proteomes" id="UP000831537">
    <property type="component" value="Chromosome"/>
</dbReference>
<dbReference type="PANTHER" id="PTHR47053">
    <property type="entry name" value="MUREIN DD-ENDOPEPTIDASE MEPH-RELATED"/>
    <property type="match status" value="1"/>
</dbReference>
<name>A0ABY4GPC4_9BACI</name>
<dbReference type="PANTHER" id="PTHR47053:SF1">
    <property type="entry name" value="MUREIN DD-ENDOPEPTIDASE MEPH-RELATED"/>
    <property type="match status" value="1"/>
</dbReference>
<sequence>MMLQDQLARVVKHSVAYSFAFSQPFIFYIDAYPMMQNDVLEQADIKYGMQHEAVRMLQHKLQKLSYYDSSVDGEFGILTEYALKKFQQDNFLEQTGKSDKKTIQAILDKEEHYYQKRLTKSDLVFSMGESSQQVLHIQEALLYFGYYRANLDGIYGEKTEAAIEAYKQDKGREIHHIEAEVKEEKVEARQIAAVEVVNEQAQSTEPAKADSEPGEEKEKTTKKMAPAKNTVTVSGVVATAKNYMGTPYVWGGTSTSGFDCSGYLQYVFQQLGVSLPRTVSDMWNATKPVDQPAVGDIVFFQTYKPGPSHAGIYIGNGQFIHAGESNGVAISEMDNSYWSPRYLGAKRVQLQ</sequence>
<dbReference type="PROSITE" id="PS51935">
    <property type="entry name" value="NLPC_P60"/>
    <property type="match status" value="1"/>
</dbReference>
<dbReference type="SUPFAM" id="SSF54001">
    <property type="entry name" value="Cysteine proteinases"/>
    <property type="match status" value="1"/>
</dbReference>
<feature type="region of interest" description="Disordered" evidence="5">
    <location>
        <begin position="199"/>
        <end position="225"/>
    </location>
</feature>
<dbReference type="Gene3D" id="3.90.1720.10">
    <property type="entry name" value="endopeptidase domain like (from Nostoc punctiforme)"/>
    <property type="match status" value="1"/>
</dbReference>
<feature type="compositionally biased region" description="Basic and acidic residues" evidence="5">
    <location>
        <begin position="207"/>
        <end position="221"/>
    </location>
</feature>
<evidence type="ECO:0000256" key="3">
    <source>
        <dbReference type="ARBA" id="ARBA00022801"/>
    </source>
</evidence>
<reference evidence="7 8" key="1">
    <citation type="submission" date="2022-04" db="EMBL/GenBank/DDBJ databases">
        <title>Gracilibacillus sp. isolated from saltern.</title>
        <authorList>
            <person name="Won M."/>
            <person name="Lee C.-M."/>
            <person name="Woen H.-Y."/>
            <person name="Kwon S.-W."/>
        </authorList>
    </citation>
    <scope>NUCLEOTIDE SEQUENCE [LARGE SCALE GENOMIC DNA]</scope>
    <source>
        <strain evidence="7 8">SSPM10-3</strain>
    </source>
</reference>
<dbReference type="EMBL" id="CP095071">
    <property type="protein sequence ID" value="UOQ85835.1"/>
    <property type="molecule type" value="Genomic_DNA"/>
</dbReference>
<organism evidence="7 8">
    <name type="scientific">Gracilibacillus salinarum</name>
    <dbReference type="NCBI Taxonomy" id="2932255"/>
    <lineage>
        <taxon>Bacteria</taxon>
        <taxon>Bacillati</taxon>
        <taxon>Bacillota</taxon>
        <taxon>Bacilli</taxon>
        <taxon>Bacillales</taxon>
        <taxon>Bacillaceae</taxon>
        <taxon>Gracilibacillus</taxon>
    </lineage>
</organism>
<dbReference type="InterPro" id="IPR036365">
    <property type="entry name" value="PGBD-like_sf"/>
</dbReference>